<feature type="transmembrane region" description="Helical" evidence="1">
    <location>
        <begin position="55"/>
        <end position="75"/>
    </location>
</feature>
<dbReference type="Proteomes" id="UP000305067">
    <property type="component" value="Unassembled WGS sequence"/>
</dbReference>
<gene>
    <name evidence="2" type="ORF">BDV98DRAFT_621141</name>
</gene>
<reference evidence="2 3" key="1">
    <citation type="journal article" date="2019" name="Nat. Ecol. Evol.">
        <title>Megaphylogeny resolves global patterns of mushroom evolution.</title>
        <authorList>
            <person name="Varga T."/>
            <person name="Krizsan K."/>
            <person name="Foldi C."/>
            <person name="Dima B."/>
            <person name="Sanchez-Garcia M."/>
            <person name="Sanchez-Ramirez S."/>
            <person name="Szollosi G.J."/>
            <person name="Szarkandi J.G."/>
            <person name="Papp V."/>
            <person name="Albert L."/>
            <person name="Andreopoulos W."/>
            <person name="Angelini C."/>
            <person name="Antonin V."/>
            <person name="Barry K.W."/>
            <person name="Bougher N.L."/>
            <person name="Buchanan P."/>
            <person name="Buyck B."/>
            <person name="Bense V."/>
            <person name="Catcheside P."/>
            <person name="Chovatia M."/>
            <person name="Cooper J."/>
            <person name="Damon W."/>
            <person name="Desjardin D."/>
            <person name="Finy P."/>
            <person name="Geml J."/>
            <person name="Haridas S."/>
            <person name="Hughes K."/>
            <person name="Justo A."/>
            <person name="Karasinski D."/>
            <person name="Kautmanova I."/>
            <person name="Kiss B."/>
            <person name="Kocsube S."/>
            <person name="Kotiranta H."/>
            <person name="LaButti K.M."/>
            <person name="Lechner B.E."/>
            <person name="Liimatainen K."/>
            <person name="Lipzen A."/>
            <person name="Lukacs Z."/>
            <person name="Mihaltcheva S."/>
            <person name="Morgado L.N."/>
            <person name="Niskanen T."/>
            <person name="Noordeloos M.E."/>
            <person name="Ohm R.A."/>
            <person name="Ortiz-Santana B."/>
            <person name="Ovrebo C."/>
            <person name="Racz N."/>
            <person name="Riley R."/>
            <person name="Savchenko A."/>
            <person name="Shiryaev A."/>
            <person name="Soop K."/>
            <person name="Spirin V."/>
            <person name="Szebenyi C."/>
            <person name="Tomsovsky M."/>
            <person name="Tulloss R.E."/>
            <person name="Uehling J."/>
            <person name="Grigoriev I.V."/>
            <person name="Vagvolgyi C."/>
            <person name="Papp T."/>
            <person name="Martin F.M."/>
            <person name="Miettinen O."/>
            <person name="Hibbett D.S."/>
            <person name="Nagy L.G."/>
        </authorList>
    </citation>
    <scope>NUCLEOTIDE SEQUENCE [LARGE SCALE GENOMIC DNA]</scope>
    <source>
        <strain evidence="2 3">CBS 309.79</strain>
    </source>
</reference>
<accession>A0A5C3QHV8</accession>
<feature type="transmembrane region" description="Helical" evidence="1">
    <location>
        <begin position="26"/>
        <end position="48"/>
    </location>
</feature>
<sequence length="183" mass="19057">MGALFSEFMTALQFDGLYSLTHIPTAIAGGLVIIPLIMLAFALVGLVVIGITIPIIPFALGTLAGPVAGSIAAMWQSAIGAAVVAGSPFAIAQAVGMGASVPAVVLTIKGWRLVSGLSVPPRFSASQAFRAADMWVRTEVDVTALIQNSSRRDLTGSHCNELEPDALLAVKVEWLNQRYIPSG</sequence>
<keyword evidence="1" id="KW-1133">Transmembrane helix</keyword>
<dbReference type="AlphaFoldDB" id="A0A5C3QHV8"/>
<dbReference type="Gene3D" id="6.10.110.10">
    <property type="match status" value="1"/>
</dbReference>
<dbReference type="OrthoDB" id="440424at2759"/>
<evidence type="ECO:0000313" key="2">
    <source>
        <dbReference type="EMBL" id="TFL00858.1"/>
    </source>
</evidence>
<protein>
    <submittedName>
        <fullName evidence="2">Uncharacterized protein</fullName>
    </submittedName>
</protein>
<keyword evidence="1" id="KW-0472">Membrane</keyword>
<dbReference type="EMBL" id="ML178827">
    <property type="protein sequence ID" value="TFL00858.1"/>
    <property type="molecule type" value="Genomic_DNA"/>
</dbReference>
<organism evidence="2 3">
    <name type="scientific">Pterulicium gracile</name>
    <dbReference type="NCBI Taxonomy" id="1884261"/>
    <lineage>
        <taxon>Eukaryota</taxon>
        <taxon>Fungi</taxon>
        <taxon>Dikarya</taxon>
        <taxon>Basidiomycota</taxon>
        <taxon>Agaricomycotina</taxon>
        <taxon>Agaricomycetes</taxon>
        <taxon>Agaricomycetidae</taxon>
        <taxon>Agaricales</taxon>
        <taxon>Pleurotineae</taxon>
        <taxon>Pterulaceae</taxon>
        <taxon>Pterulicium</taxon>
    </lineage>
</organism>
<proteinExistence type="predicted"/>
<keyword evidence="1" id="KW-0812">Transmembrane</keyword>
<evidence type="ECO:0000256" key="1">
    <source>
        <dbReference type="SAM" id="Phobius"/>
    </source>
</evidence>
<feature type="transmembrane region" description="Helical" evidence="1">
    <location>
        <begin position="81"/>
        <end position="108"/>
    </location>
</feature>
<evidence type="ECO:0000313" key="3">
    <source>
        <dbReference type="Proteomes" id="UP000305067"/>
    </source>
</evidence>
<name>A0A5C3QHV8_9AGAR</name>
<keyword evidence="3" id="KW-1185">Reference proteome</keyword>
<dbReference type="InterPro" id="IPR038213">
    <property type="entry name" value="IFI6/IFI27-like_sf"/>
</dbReference>